<sequence>MSNSTLDLHELQRQNALESYHIFDTESEKEFDELASLASTICNVPIALITFIDADRQAFKSHHGTDMTENRRELSFCTHAIASSDEIMIVDDARLDARFSDNPVVTGPAHITFYAGVPLINEDGYALGTICVFDQKANSISQNQISALKTLAKQVIDKLELRRKVRQLEKTNQDLLNSNVLIQKFASMAAHDIKNPLSNILLSSQALKMRHEKQQYEGCLKLIDLSISSTHGLLDLVNEMLEYSKSPTSLLANKQRFSLNSLIKKIKDMLLIPKGIRIKFPDERYEMYTSLIAVDQIILNLLNNAIRYNDKDEGLVEIRFQQDDTHYRFEVEDNGIGIAEEHFEKIFVSNFTLGHTDRTNTKGTGIGLSIVKDLVTALDGTITIKSAVGIGTTFFVSLKK</sequence>
<dbReference type="InterPro" id="IPR003594">
    <property type="entry name" value="HATPase_dom"/>
</dbReference>
<evidence type="ECO:0000313" key="7">
    <source>
        <dbReference type="Proteomes" id="UP000320300"/>
    </source>
</evidence>
<keyword evidence="7" id="KW-1185">Reference proteome</keyword>
<dbReference type="Gene3D" id="1.10.287.130">
    <property type="match status" value="1"/>
</dbReference>
<feature type="coiled-coil region" evidence="4">
    <location>
        <begin position="151"/>
        <end position="178"/>
    </location>
</feature>
<proteinExistence type="predicted"/>
<dbReference type="InterPro" id="IPR029016">
    <property type="entry name" value="GAF-like_dom_sf"/>
</dbReference>
<gene>
    <name evidence="6" type="ORF">SAMN06265348_11163</name>
</gene>
<dbReference type="Pfam" id="PF01590">
    <property type="entry name" value="GAF"/>
    <property type="match status" value="1"/>
</dbReference>
<dbReference type="InterPro" id="IPR036890">
    <property type="entry name" value="HATPase_C_sf"/>
</dbReference>
<dbReference type="Proteomes" id="UP000320300">
    <property type="component" value="Unassembled WGS sequence"/>
</dbReference>
<feature type="domain" description="Histidine kinase" evidence="5">
    <location>
        <begin position="188"/>
        <end position="400"/>
    </location>
</feature>
<dbReference type="AlphaFoldDB" id="A0A521FDG5"/>
<dbReference type="EMBL" id="FXTN01000011">
    <property type="protein sequence ID" value="SMO93560.1"/>
    <property type="molecule type" value="Genomic_DNA"/>
</dbReference>
<dbReference type="InterPro" id="IPR004358">
    <property type="entry name" value="Sig_transdc_His_kin-like_C"/>
</dbReference>
<name>A0A521FDG5_9SPHI</name>
<dbReference type="InterPro" id="IPR036097">
    <property type="entry name" value="HisK_dim/P_sf"/>
</dbReference>
<dbReference type="SMART" id="SM00388">
    <property type="entry name" value="HisKA"/>
    <property type="match status" value="1"/>
</dbReference>
<evidence type="ECO:0000256" key="3">
    <source>
        <dbReference type="ARBA" id="ARBA00022553"/>
    </source>
</evidence>
<keyword evidence="6" id="KW-0808">Transferase</keyword>
<dbReference type="PRINTS" id="PR00344">
    <property type="entry name" value="BCTRLSENSOR"/>
</dbReference>
<evidence type="ECO:0000256" key="1">
    <source>
        <dbReference type="ARBA" id="ARBA00000085"/>
    </source>
</evidence>
<dbReference type="CDD" id="cd00082">
    <property type="entry name" value="HisKA"/>
    <property type="match status" value="1"/>
</dbReference>
<keyword evidence="6" id="KW-0418">Kinase</keyword>
<keyword evidence="4" id="KW-0175">Coiled coil</keyword>
<dbReference type="GO" id="GO:0000155">
    <property type="term" value="F:phosphorelay sensor kinase activity"/>
    <property type="evidence" value="ECO:0007669"/>
    <property type="project" value="InterPro"/>
</dbReference>
<evidence type="ECO:0000256" key="4">
    <source>
        <dbReference type="SAM" id="Coils"/>
    </source>
</evidence>
<dbReference type="InterPro" id="IPR003018">
    <property type="entry name" value="GAF"/>
</dbReference>
<evidence type="ECO:0000259" key="5">
    <source>
        <dbReference type="PROSITE" id="PS50109"/>
    </source>
</evidence>
<dbReference type="InterPro" id="IPR005467">
    <property type="entry name" value="His_kinase_dom"/>
</dbReference>
<dbReference type="Gene3D" id="3.30.565.10">
    <property type="entry name" value="Histidine kinase-like ATPase, C-terminal domain"/>
    <property type="match status" value="1"/>
</dbReference>
<dbReference type="SUPFAM" id="SSF55781">
    <property type="entry name" value="GAF domain-like"/>
    <property type="match status" value="1"/>
</dbReference>
<dbReference type="SMART" id="SM00065">
    <property type="entry name" value="GAF"/>
    <property type="match status" value="1"/>
</dbReference>
<keyword evidence="3" id="KW-0597">Phosphoprotein</keyword>
<protein>
    <recommendedName>
        <fullName evidence="2">histidine kinase</fullName>
        <ecNumber evidence="2">2.7.13.3</ecNumber>
    </recommendedName>
</protein>
<dbReference type="RefSeq" id="WP_142530048.1">
    <property type="nucleotide sequence ID" value="NZ_CBCSJO010000001.1"/>
</dbReference>
<dbReference type="PANTHER" id="PTHR43102">
    <property type="entry name" value="SLR1143 PROTEIN"/>
    <property type="match status" value="1"/>
</dbReference>
<dbReference type="EC" id="2.7.13.3" evidence="2"/>
<dbReference type="CDD" id="cd00075">
    <property type="entry name" value="HATPase"/>
    <property type="match status" value="1"/>
</dbReference>
<dbReference type="PANTHER" id="PTHR43102:SF2">
    <property type="entry name" value="GAF DOMAIN-CONTAINING PROTEIN"/>
    <property type="match status" value="1"/>
</dbReference>
<evidence type="ECO:0000256" key="2">
    <source>
        <dbReference type="ARBA" id="ARBA00012438"/>
    </source>
</evidence>
<dbReference type="SUPFAM" id="SSF47384">
    <property type="entry name" value="Homodimeric domain of signal transducing histidine kinase"/>
    <property type="match status" value="1"/>
</dbReference>
<comment type="catalytic activity">
    <reaction evidence="1">
        <text>ATP + protein L-histidine = ADP + protein N-phospho-L-histidine.</text>
        <dbReference type="EC" id="2.7.13.3"/>
    </reaction>
</comment>
<dbReference type="InterPro" id="IPR003661">
    <property type="entry name" value="HisK_dim/P_dom"/>
</dbReference>
<organism evidence="6 7">
    <name type="scientific">Pedobacter westerhofensis</name>
    <dbReference type="NCBI Taxonomy" id="425512"/>
    <lineage>
        <taxon>Bacteria</taxon>
        <taxon>Pseudomonadati</taxon>
        <taxon>Bacteroidota</taxon>
        <taxon>Sphingobacteriia</taxon>
        <taxon>Sphingobacteriales</taxon>
        <taxon>Sphingobacteriaceae</taxon>
        <taxon>Pedobacter</taxon>
    </lineage>
</organism>
<dbReference type="SUPFAM" id="SSF55874">
    <property type="entry name" value="ATPase domain of HSP90 chaperone/DNA topoisomerase II/histidine kinase"/>
    <property type="match status" value="1"/>
</dbReference>
<accession>A0A521FDG5</accession>
<reference evidence="6 7" key="1">
    <citation type="submission" date="2017-05" db="EMBL/GenBank/DDBJ databases">
        <authorList>
            <person name="Varghese N."/>
            <person name="Submissions S."/>
        </authorList>
    </citation>
    <scope>NUCLEOTIDE SEQUENCE [LARGE SCALE GENOMIC DNA]</scope>
    <source>
        <strain evidence="6 7">DSM 19036</strain>
    </source>
</reference>
<dbReference type="Gene3D" id="3.30.450.40">
    <property type="match status" value="1"/>
</dbReference>
<dbReference type="Pfam" id="PF00512">
    <property type="entry name" value="HisKA"/>
    <property type="match status" value="1"/>
</dbReference>
<evidence type="ECO:0000313" key="6">
    <source>
        <dbReference type="EMBL" id="SMO93560.1"/>
    </source>
</evidence>
<dbReference type="OrthoDB" id="9811889at2"/>
<dbReference type="PROSITE" id="PS50109">
    <property type="entry name" value="HIS_KIN"/>
    <property type="match status" value="1"/>
</dbReference>
<dbReference type="SMART" id="SM00387">
    <property type="entry name" value="HATPase_c"/>
    <property type="match status" value="1"/>
</dbReference>
<dbReference type="Pfam" id="PF02518">
    <property type="entry name" value="HATPase_c"/>
    <property type="match status" value="1"/>
</dbReference>